<reference evidence="7" key="1">
    <citation type="submission" date="2016-05" db="EMBL/GenBank/DDBJ databases">
        <title>Microbial consortia oxidize butane by reversing methanogenesis.</title>
        <authorList>
            <person name="Laso-Perez R."/>
            <person name="Richter M."/>
            <person name="Wegener G."/>
            <person name="Musat F."/>
        </authorList>
    </citation>
    <scope>NUCLEOTIDE SEQUENCE [LARGE SCALE GENOMIC DNA]</scope>
    <source>
        <strain evidence="7">BOX2</strain>
    </source>
</reference>
<dbReference type="SUPFAM" id="SSF52210">
    <property type="entry name" value="Succinyl-CoA synthetase domains"/>
    <property type="match status" value="2"/>
</dbReference>
<evidence type="ECO:0000313" key="8">
    <source>
        <dbReference type="Proteomes" id="UP000186940"/>
    </source>
</evidence>
<dbReference type="SMART" id="SM00881">
    <property type="entry name" value="CoA_binding"/>
    <property type="match status" value="1"/>
</dbReference>
<keyword evidence="8" id="KW-1185">Reference proteome</keyword>
<comment type="caution">
    <text evidence="7">The sequence shown here is derived from an EMBL/GenBank/DDBJ whole genome shotgun (WGS) entry which is preliminary data.</text>
</comment>
<dbReference type="Gene3D" id="3.40.50.261">
    <property type="entry name" value="Succinyl-CoA synthetase domains"/>
    <property type="match status" value="2"/>
</dbReference>
<evidence type="ECO:0000256" key="5">
    <source>
        <dbReference type="ARBA" id="ARBA00022840"/>
    </source>
</evidence>
<dbReference type="EMBL" id="LYOS01000001">
    <property type="protein sequence ID" value="OFV68536.1"/>
    <property type="molecule type" value="Genomic_DNA"/>
</dbReference>
<dbReference type="Proteomes" id="UP000186940">
    <property type="component" value="Unassembled WGS sequence"/>
</dbReference>
<evidence type="ECO:0000259" key="6">
    <source>
        <dbReference type="SMART" id="SM00881"/>
    </source>
</evidence>
<dbReference type="PANTHER" id="PTHR43334:SF1">
    <property type="entry name" value="3-HYDROXYPROPIONATE--COA LIGASE [ADP-FORMING]"/>
    <property type="match status" value="1"/>
</dbReference>
<organism evidence="7 8">
    <name type="scientific">Candidatus Syntropharchaeum caldarium</name>
    <dbReference type="NCBI Taxonomy" id="1838285"/>
    <lineage>
        <taxon>Archaea</taxon>
        <taxon>Methanobacteriati</taxon>
        <taxon>Methanobacteriota</taxon>
        <taxon>Stenosarchaea group</taxon>
        <taxon>Methanomicrobia</taxon>
        <taxon>Methanosarcinales</taxon>
        <taxon>ANME-2 cluster</taxon>
        <taxon>Candidatus Syntropharchaeum</taxon>
    </lineage>
</organism>
<gene>
    <name evidence="7" type="ORF">SCAL_000212</name>
</gene>
<dbReference type="SUPFAM" id="SSF51735">
    <property type="entry name" value="NAD(P)-binding Rossmann-fold domains"/>
    <property type="match status" value="1"/>
</dbReference>
<dbReference type="STRING" id="1838285.SCAL_000212"/>
<dbReference type="Pfam" id="PF13380">
    <property type="entry name" value="CoA_binding_2"/>
    <property type="match status" value="1"/>
</dbReference>
<keyword evidence="3" id="KW-0436">Ligase</keyword>
<feature type="domain" description="CoA-binding" evidence="6">
    <location>
        <begin position="7"/>
        <end position="102"/>
    </location>
</feature>
<name>A0A1F2PD15_9EURY</name>
<dbReference type="GO" id="GO:0043758">
    <property type="term" value="F:acetate-CoA ligase (ADP-forming) activity"/>
    <property type="evidence" value="ECO:0007669"/>
    <property type="project" value="UniProtKB-EC"/>
</dbReference>
<dbReference type="AlphaFoldDB" id="A0A1F2PD15"/>
<evidence type="ECO:0000313" key="7">
    <source>
        <dbReference type="EMBL" id="OFV68536.1"/>
    </source>
</evidence>
<proteinExistence type="predicted"/>
<dbReference type="InterPro" id="IPR036291">
    <property type="entry name" value="NAD(P)-bd_dom_sf"/>
</dbReference>
<evidence type="ECO:0000256" key="2">
    <source>
        <dbReference type="ARBA" id="ARBA00012957"/>
    </source>
</evidence>
<dbReference type="InterPro" id="IPR032875">
    <property type="entry name" value="Succ_CoA_lig_flav_dom"/>
</dbReference>
<dbReference type="Pfam" id="PF13607">
    <property type="entry name" value="Succ_CoA_lig"/>
    <property type="match status" value="1"/>
</dbReference>
<dbReference type="Gene3D" id="3.40.50.720">
    <property type="entry name" value="NAD(P)-binding Rossmann-like Domain"/>
    <property type="match status" value="1"/>
</dbReference>
<dbReference type="GO" id="GO:0005524">
    <property type="term" value="F:ATP binding"/>
    <property type="evidence" value="ECO:0007669"/>
    <property type="project" value="UniProtKB-KW"/>
</dbReference>
<dbReference type="InterPro" id="IPR003781">
    <property type="entry name" value="CoA-bd"/>
</dbReference>
<dbReference type="InterPro" id="IPR016102">
    <property type="entry name" value="Succinyl-CoA_synth-like"/>
</dbReference>
<evidence type="ECO:0000256" key="3">
    <source>
        <dbReference type="ARBA" id="ARBA00022598"/>
    </source>
</evidence>
<evidence type="ECO:0000256" key="4">
    <source>
        <dbReference type="ARBA" id="ARBA00022741"/>
    </source>
</evidence>
<evidence type="ECO:0000256" key="1">
    <source>
        <dbReference type="ARBA" id="ARBA00001619"/>
    </source>
</evidence>
<comment type="catalytic activity">
    <reaction evidence="1">
        <text>acetate + ATP + CoA = acetyl-CoA + ADP + phosphate</text>
        <dbReference type="Rhea" id="RHEA:15081"/>
        <dbReference type="ChEBI" id="CHEBI:30089"/>
        <dbReference type="ChEBI" id="CHEBI:30616"/>
        <dbReference type="ChEBI" id="CHEBI:43474"/>
        <dbReference type="ChEBI" id="CHEBI:57287"/>
        <dbReference type="ChEBI" id="CHEBI:57288"/>
        <dbReference type="ChEBI" id="CHEBI:456216"/>
        <dbReference type="EC" id="6.2.1.13"/>
    </reaction>
</comment>
<dbReference type="InterPro" id="IPR051538">
    <property type="entry name" value="Acyl-CoA_Synth/Transferase"/>
</dbReference>
<sequence length="440" mass="49071">MSELKSFMNPESVAIVGASRNPRSFGYRIVKNLLDIGFRGKIYPVNPKAEKIADIKAYKSLADLPESAELVVIALPGKYVIDVLSECKNAGIKNAIITAPDVADKREVTRFARNADIRILGPSTVGLINLEDRFAACVLPVRNFEAGRVSFLAHSGGLSGSLGWWRHDGIEFNKIICLGEGCDVGEVEALEMLAADPATEVILAYLQPREPEFFRALEEAALRKPVIFLDPAGSNEIEGVTIVENYQELFEFGKLFSSRVKITGNHIGVLGVSSGSISIVLESMKRNGLVLADLSDETKRQLQLIAHPWIKTFNPMDIWPPIELSGEEMGNRYMEALAALMDDPEVDGVFVVLGLMEEIYFNLQEKFRDIVQRHPEKPLVVVCWQIEAPVLEKVKSDLNKLNIPFYVNEFERPVRAYAAVLKYSTWIANRTRERAVYSTI</sequence>
<protein>
    <recommendedName>
        <fullName evidence="2">acetate--CoA ligase (ADP-forming)</fullName>
        <ecNumber evidence="2">6.2.1.13</ecNumber>
    </recommendedName>
</protein>
<keyword evidence="4" id="KW-0547">Nucleotide-binding</keyword>
<keyword evidence="5" id="KW-0067">ATP-binding</keyword>
<dbReference type="PANTHER" id="PTHR43334">
    <property type="entry name" value="ACETATE--COA LIGASE [ADP-FORMING]"/>
    <property type="match status" value="1"/>
</dbReference>
<dbReference type="EC" id="6.2.1.13" evidence="2"/>
<accession>A0A1F2PD15</accession>